<protein>
    <recommendedName>
        <fullName evidence="4">Acetyltransferase</fullName>
        <ecNumber evidence="4">2.3.1.-</ecNumber>
    </recommendedName>
</protein>
<evidence type="ECO:0000313" key="5">
    <source>
        <dbReference type="EMBL" id="PSY44850.1"/>
    </source>
</evidence>
<dbReference type="GO" id="GO:0009001">
    <property type="term" value="F:serine O-acetyltransferase activity"/>
    <property type="evidence" value="ECO:0007669"/>
    <property type="project" value="InterPro"/>
</dbReference>
<dbReference type="Proteomes" id="UP000292187">
    <property type="component" value="Unassembled WGS sequence"/>
</dbReference>
<sequence length="184" mass="21204">MDIDFLKECLLIEVIGGIDKRFSWSRAIRHAWRQPKRRFLFWWRIASYLYDMDNKYLKKIGKKINRNLFFKYNTDIELGASIAPGLYIGHYSGIVITRYATIGRNFNIRQNTTIGLKNNNTNRISIGDNVNIGANSCIIADNITIGDNVKIGAFTFVNKDIPSNSICYTKKVNVCKEREVIPPF</sequence>
<dbReference type="EMBL" id="SIZV01000020">
    <property type="protein sequence ID" value="TBR50773.1"/>
    <property type="molecule type" value="Genomic_DNA"/>
</dbReference>
<gene>
    <name evidence="5" type="ORF">C7B09_02705</name>
    <name evidence="6" type="ORF">EYS06_15840</name>
</gene>
<dbReference type="InterPro" id="IPR011004">
    <property type="entry name" value="Trimer_LpxA-like_sf"/>
</dbReference>
<dbReference type="InterPro" id="IPR045304">
    <property type="entry name" value="LbH_SAT"/>
</dbReference>
<keyword evidence="2 4" id="KW-0808">Transferase</keyword>
<dbReference type="GO" id="GO:0005737">
    <property type="term" value="C:cytoplasm"/>
    <property type="evidence" value="ECO:0007669"/>
    <property type="project" value="InterPro"/>
</dbReference>
<dbReference type="Proteomes" id="UP000240382">
    <property type="component" value="Unassembled WGS sequence"/>
</dbReference>
<accession>A0A7Z7YL06</accession>
<dbReference type="PIRSF" id="PIRSF000441">
    <property type="entry name" value="CysE"/>
    <property type="match status" value="1"/>
</dbReference>
<dbReference type="Pfam" id="PF14602">
    <property type="entry name" value="Hexapep_2"/>
    <property type="match status" value="1"/>
</dbReference>
<keyword evidence="3 4" id="KW-0012">Acyltransferase</keyword>
<dbReference type="CDD" id="cd03354">
    <property type="entry name" value="LbH_SAT"/>
    <property type="match status" value="1"/>
</dbReference>
<evidence type="ECO:0000313" key="6">
    <source>
        <dbReference type="EMBL" id="TBR50773.1"/>
    </source>
</evidence>
<dbReference type="Gene3D" id="2.160.10.10">
    <property type="entry name" value="Hexapeptide repeat proteins"/>
    <property type="match status" value="1"/>
</dbReference>
<reference evidence="5 7" key="1">
    <citation type="submission" date="2018-03" db="EMBL/GenBank/DDBJ databases">
        <title>Whole Genome Sequencing of Escherichia coli isolates from wildlife.</title>
        <authorList>
            <person name="Whitehouse C.A."/>
            <person name="Lacher D.W."/>
            <person name="Mammel M.K."/>
            <person name="Barnaba T."/>
            <person name="Lorch J.M."/>
        </authorList>
    </citation>
    <scope>NUCLEOTIDE SEQUENCE [LARGE SCALE GENOMIC DNA]</scope>
    <source>
        <strain evidence="5 7">20507-2</strain>
    </source>
</reference>
<name>A0A7Z7YL06_ESCAL</name>
<evidence type="ECO:0000256" key="2">
    <source>
        <dbReference type="ARBA" id="ARBA00022679"/>
    </source>
</evidence>
<evidence type="ECO:0000313" key="7">
    <source>
        <dbReference type="Proteomes" id="UP000240382"/>
    </source>
</evidence>
<dbReference type="SUPFAM" id="SSF51161">
    <property type="entry name" value="Trimeric LpxA-like enzymes"/>
    <property type="match status" value="1"/>
</dbReference>
<dbReference type="InterPro" id="IPR005881">
    <property type="entry name" value="Ser_O-AcTrfase"/>
</dbReference>
<keyword evidence="7" id="KW-1185">Reference proteome</keyword>
<dbReference type="EC" id="2.3.1.-" evidence="4"/>
<reference evidence="6 8" key="2">
    <citation type="submission" date="2019-02" db="EMBL/GenBank/DDBJ databases">
        <title>Draft genome sequence of Escherichia albertii strain Mex-12/320a, isolated from an infant with diarrhea, harboring virulence genes associated with diarrheagenic strains of enteropathogenic E. coli.</title>
        <authorList>
            <person name="Maldonado-Puga S."/>
            <person name="Meza-Segura M."/>
            <person name="Zaidi M.B."/>
            <person name="Estrada-Garcia T."/>
        </authorList>
    </citation>
    <scope>NUCLEOTIDE SEQUENCE [LARGE SCALE GENOMIC DNA]</scope>
    <source>
        <strain evidence="6 8">Mex-12/320a</strain>
    </source>
</reference>
<dbReference type="RefSeq" id="WP_059241906.1">
    <property type="nucleotide sequence ID" value="NZ_BBVK01000016.1"/>
</dbReference>
<dbReference type="InterPro" id="IPR001451">
    <property type="entry name" value="Hexapep"/>
</dbReference>
<evidence type="ECO:0000256" key="3">
    <source>
        <dbReference type="ARBA" id="ARBA00023315"/>
    </source>
</evidence>
<dbReference type="GO" id="GO:0006535">
    <property type="term" value="P:cysteine biosynthetic process from serine"/>
    <property type="evidence" value="ECO:0007669"/>
    <property type="project" value="InterPro"/>
</dbReference>
<organism evidence="6 8">
    <name type="scientific">Escherichia albertii</name>
    <dbReference type="NCBI Taxonomy" id="208962"/>
    <lineage>
        <taxon>Bacteria</taxon>
        <taxon>Pseudomonadati</taxon>
        <taxon>Pseudomonadota</taxon>
        <taxon>Gammaproteobacteria</taxon>
        <taxon>Enterobacterales</taxon>
        <taxon>Enterobacteriaceae</taxon>
        <taxon>Escherichia</taxon>
    </lineage>
</organism>
<dbReference type="EMBL" id="PYQT01000002">
    <property type="protein sequence ID" value="PSY44850.1"/>
    <property type="molecule type" value="Genomic_DNA"/>
</dbReference>
<evidence type="ECO:0000256" key="1">
    <source>
        <dbReference type="ARBA" id="ARBA00007274"/>
    </source>
</evidence>
<dbReference type="AlphaFoldDB" id="A0A7Z7YL06"/>
<proteinExistence type="inferred from homology"/>
<evidence type="ECO:0000256" key="4">
    <source>
        <dbReference type="PIRNR" id="PIRNR000441"/>
    </source>
</evidence>
<comment type="caution">
    <text evidence="6">The sequence shown here is derived from an EMBL/GenBank/DDBJ whole genome shotgun (WGS) entry which is preliminary data.</text>
</comment>
<dbReference type="PANTHER" id="PTHR42811">
    <property type="entry name" value="SERINE ACETYLTRANSFERASE"/>
    <property type="match status" value="1"/>
</dbReference>
<comment type="similarity">
    <text evidence="1 4">Belongs to the transferase hexapeptide repeat family.</text>
</comment>
<evidence type="ECO:0000313" key="8">
    <source>
        <dbReference type="Proteomes" id="UP000292187"/>
    </source>
</evidence>